<evidence type="ECO:0000256" key="2">
    <source>
        <dbReference type="ARBA" id="ARBA00022771"/>
    </source>
</evidence>
<evidence type="ECO:0000256" key="4">
    <source>
        <dbReference type="SAM" id="MobiDB-lite"/>
    </source>
</evidence>
<dbReference type="OMA" id="RANHEES"/>
<dbReference type="PROSITE" id="PS00028">
    <property type="entry name" value="ZINC_FINGER_C2H2_1"/>
    <property type="match status" value="1"/>
</dbReference>
<dbReference type="InterPro" id="IPR013087">
    <property type="entry name" value="Znf_C2H2_type"/>
</dbReference>
<dbReference type="SMART" id="SM00271">
    <property type="entry name" value="DnaJ"/>
    <property type="match status" value="1"/>
</dbReference>
<dbReference type="CDD" id="cd06257">
    <property type="entry name" value="DnaJ"/>
    <property type="match status" value="1"/>
</dbReference>
<evidence type="ECO:0000313" key="7">
    <source>
        <dbReference type="Proteomes" id="UP000242180"/>
    </source>
</evidence>
<dbReference type="GO" id="GO:0008270">
    <property type="term" value="F:zinc ion binding"/>
    <property type="evidence" value="ECO:0007669"/>
    <property type="project" value="UniProtKB-KW"/>
</dbReference>
<keyword evidence="7" id="KW-1185">Reference proteome</keyword>
<dbReference type="InterPro" id="IPR054076">
    <property type="entry name" value="ZUO1-like_ZHD"/>
</dbReference>
<dbReference type="OrthoDB" id="5894at2759"/>
<proteinExistence type="predicted"/>
<dbReference type="PRINTS" id="PR00625">
    <property type="entry name" value="JDOMAIN"/>
</dbReference>
<dbReference type="STRING" id="13706.A0A1X2HRU1"/>
<dbReference type="PANTHER" id="PTHR44029:SF1">
    <property type="entry name" value="DNAJ HOMOLOG SUBFAMILY C MEMBER 21"/>
    <property type="match status" value="1"/>
</dbReference>
<dbReference type="Gene3D" id="1.10.287.110">
    <property type="entry name" value="DnaJ domain"/>
    <property type="match status" value="1"/>
</dbReference>
<feature type="compositionally biased region" description="Basic and acidic residues" evidence="4">
    <location>
        <begin position="427"/>
        <end position="436"/>
    </location>
</feature>
<dbReference type="InterPro" id="IPR051964">
    <property type="entry name" value="Chaperone_stress_response"/>
</dbReference>
<reference evidence="6 7" key="1">
    <citation type="submission" date="2016-07" db="EMBL/GenBank/DDBJ databases">
        <title>Pervasive Adenine N6-methylation of Active Genes in Fungi.</title>
        <authorList>
            <consortium name="DOE Joint Genome Institute"/>
            <person name="Mondo S.J."/>
            <person name="Dannebaum R.O."/>
            <person name="Kuo R.C."/>
            <person name="Labutti K."/>
            <person name="Haridas S."/>
            <person name="Kuo A."/>
            <person name="Salamov A."/>
            <person name="Ahrendt S.R."/>
            <person name="Lipzen A."/>
            <person name="Sullivan W."/>
            <person name="Andreopoulos W.B."/>
            <person name="Clum A."/>
            <person name="Lindquist E."/>
            <person name="Daum C."/>
            <person name="Ramamoorthy G.K."/>
            <person name="Gryganskyi A."/>
            <person name="Culley D."/>
            <person name="Magnuson J.K."/>
            <person name="James T.Y."/>
            <person name="O'Malley M.A."/>
            <person name="Stajich J.E."/>
            <person name="Spatafora J.W."/>
            <person name="Visel A."/>
            <person name="Grigoriev I.V."/>
        </authorList>
    </citation>
    <scope>NUCLEOTIDE SEQUENCE [LARGE SCALE GENOMIC DNA]</scope>
    <source>
        <strain evidence="6 7">NRRL 2496</strain>
    </source>
</reference>
<dbReference type="PANTHER" id="PTHR44029">
    <property type="entry name" value="DNAJ HOMOLOG SUBFAMILY C MEMBER 21"/>
    <property type="match status" value="1"/>
</dbReference>
<evidence type="ECO:0000313" key="6">
    <source>
        <dbReference type="EMBL" id="ORZ02279.1"/>
    </source>
</evidence>
<feature type="region of interest" description="Disordered" evidence="4">
    <location>
        <begin position="340"/>
        <end position="436"/>
    </location>
</feature>
<keyword evidence="3" id="KW-0862">Zinc</keyword>
<feature type="compositionally biased region" description="Acidic residues" evidence="4">
    <location>
        <begin position="276"/>
        <end position="291"/>
    </location>
</feature>
<feature type="domain" description="J" evidence="5">
    <location>
        <begin position="4"/>
        <end position="70"/>
    </location>
</feature>
<sequence length="458" mass="53843">MRICYYDLLSVERTATADDIKKAYRRQALVWHPDKNADRVQEATERFAMIQEAYEVLSDPHERSWYDGHRDSILRGDDYAGQKDSSAGMTAEDLMRYFSVSEFKGYNDGEKGFFTVYRQLFQKLNDEEEDAFRNDPAAEGADYVDYPSFGDSKSPFADHGRDFYNAWTNFSTHKSFQWLDKWRLADAPSRYVRRAMEKDNKKAREAGRKEYNDTVRSLAAFARKRDPRYKRFQEEEQRRKEAAAAEQRARLQREKQEQQARMAAYKEQEWAKVDSFEPEETEQDEEEGGQEETDHYCVVCDRFYKSEQQLASHETSKKHLKLAQALKQEMLEEDVQFDFAEPKESVAEDTIPMGGKSKKKNKKKKNAPRYGFDEDYEEIPEEVKEVTDTLNATQLDDKDSEEKPTEATEDAQESKKAKREKRKEKKKQKEKEAEVGHGWDGESMYLYWCIAKVQCVRI</sequence>
<keyword evidence="1" id="KW-0479">Metal-binding</keyword>
<feature type="compositionally biased region" description="Basic and acidic residues" evidence="4">
    <location>
        <begin position="229"/>
        <end position="275"/>
    </location>
</feature>
<dbReference type="PROSITE" id="PS50076">
    <property type="entry name" value="DNAJ_2"/>
    <property type="match status" value="1"/>
</dbReference>
<dbReference type="Gene3D" id="3.30.160.60">
    <property type="entry name" value="Classic Zinc Finger"/>
    <property type="match status" value="1"/>
</dbReference>
<dbReference type="InterPro" id="IPR018253">
    <property type="entry name" value="DnaJ_domain_CS"/>
</dbReference>
<gene>
    <name evidence="6" type="ORF">BCR43DRAFT_431407</name>
</gene>
<dbReference type="Pfam" id="PF00226">
    <property type="entry name" value="DnaJ"/>
    <property type="match status" value="1"/>
</dbReference>
<evidence type="ECO:0000256" key="3">
    <source>
        <dbReference type="ARBA" id="ARBA00022833"/>
    </source>
</evidence>
<feature type="compositionally biased region" description="Basic and acidic residues" evidence="4">
    <location>
        <begin position="395"/>
        <end position="406"/>
    </location>
</feature>
<keyword evidence="2" id="KW-0863">Zinc-finger</keyword>
<dbReference type="EMBL" id="MCGN01000001">
    <property type="protein sequence ID" value="ORZ02279.1"/>
    <property type="molecule type" value="Genomic_DNA"/>
</dbReference>
<dbReference type="SMART" id="SM00451">
    <property type="entry name" value="ZnF_U1"/>
    <property type="match status" value="1"/>
</dbReference>
<protein>
    <recommendedName>
        <fullName evidence="5">J domain-containing protein</fullName>
    </recommendedName>
</protein>
<dbReference type="AlphaFoldDB" id="A0A1X2HRU1"/>
<dbReference type="SUPFAM" id="SSF46565">
    <property type="entry name" value="Chaperone J-domain"/>
    <property type="match status" value="1"/>
</dbReference>
<dbReference type="Proteomes" id="UP000242180">
    <property type="component" value="Unassembled WGS sequence"/>
</dbReference>
<evidence type="ECO:0000256" key="1">
    <source>
        <dbReference type="ARBA" id="ARBA00022723"/>
    </source>
</evidence>
<name>A0A1X2HRU1_SYNRA</name>
<dbReference type="Pfam" id="PF12171">
    <property type="entry name" value="zf-C2H2_jaz"/>
    <property type="match status" value="1"/>
</dbReference>
<organism evidence="6 7">
    <name type="scientific">Syncephalastrum racemosum</name>
    <name type="common">Filamentous fungus</name>
    <dbReference type="NCBI Taxonomy" id="13706"/>
    <lineage>
        <taxon>Eukaryota</taxon>
        <taxon>Fungi</taxon>
        <taxon>Fungi incertae sedis</taxon>
        <taxon>Mucoromycota</taxon>
        <taxon>Mucoromycotina</taxon>
        <taxon>Mucoromycetes</taxon>
        <taxon>Mucorales</taxon>
        <taxon>Syncephalastraceae</taxon>
        <taxon>Syncephalastrum</taxon>
    </lineage>
</organism>
<dbReference type="FunFam" id="1.10.287.110:FF:000046">
    <property type="entry name" value="dnaJ homolog subfamily C member 21"/>
    <property type="match status" value="1"/>
</dbReference>
<dbReference type="InterPro" id="IPR001623">
    <property type="entry name" value="DnaJ_domain"/>
</dbReference>
<dbReference type="InterPro" id="IPR036869">
    <property type="entry name" value="J_dom_sf"/>
</dbReference>
<evidence type="ECO:0000259" key="5">
    <source>
        <dbReference type="PROSITE" id="PS50076"/>
    </source>
</evidence>
<dbReference type="InterPro" id="IPR036236">
    <property type="entry name" value="Znf_C2H2_sf"/>
</dbReference>
<dbReference type="Pfam" id="PF21884">
    <property type="entry name" value="ZUO1-like_ZHD"/>
    <property type="match status" value="1"/>
</dbReference>
<dbReference type="InterPro" id="IPR003604">
    <property type="entry name" value="Matrin/U1-like-C_Znf_C2H2"/>
</dbReference>
<dbReference type="InterPro" id="IPR022755">
    <property type="entry name" value="Znf_C2H2_jaz"/>
</dbReference>
<dbReference type="InParanoid" id="A0A1X2HRU1"/>
<dbReference type="FunCoup" id="A0A1X2HRU1">
    <property type="interactions" value="702"/>
</dbReference>
<dbReference type="GO" id="GO:0003676">
    <property type="term" value="F:nucleic acid binding"/>
    <property type="evidence" value="ECO:0007669"/>
    <property type="project" value="InterPro"/>
</dbReference>
<accession>A0A1X2HRU1</accession>
<feature type="compositionally biased region" description="Basic residues" evidence="4">
    <location>
        <begin position="356"/>
        <end position="367"/>
    </location>
</feature>
<feature type="compositionally biased region" description="Basic residues" evidence="4">
    <location>
        <begin position="416"/>
        <end position="426"/>
    </location>
</feature>
<comment type="caution">
    <text evidence="6">The sequence shown here is derived from an EMBL/GenBank/DDBJ whole genome shotgun (WGS) entry which is preliminary data.</text>
</comment>
<dbReference type="SUPFAM" id="SSF57667">
    <property type="entry name" value="beta-beta-alpha zinc fingers"/>
    <property type="match status" value="1"/>
</dbReference>
<feature type="region of interest" description="Disordered" evidence="4">
    <location>
        <begin position="229"/>
        <end position="292"/>
    </location>
</feature>
<dbReference type="GO" id="GO:0005737">
    <property type="term" value="C:cytoplasm"/>
    <property type="evidence" value="ECO:0007669"/>
    <property type="project" value="TreeGrafter"/>
</dbReference>
<dbReference type="PROSITE" id="PS00636">
    <property type="entry name" value="DNAJ_1"/>
    <property type="match status" value="1"/>
</dbReference>